<name>A0A062XSP9_9BACT</name>
<dbReference type="STRING" id="1312852.EG19_02425"/>
<dbReference type="EMBL" id="JMFG01000016">
    <property type="protein sequence ID" value="KDA53848.1"/>
    <property type="molecule type" value="Genomic_DNA"/>
</dbReference>
<keyword evidence="3" id="KW-1185">Reference proteome</keyword>
<evidence type="ECO:0000313" key="3">
    <source>
        <dbReference type="Proteomes" id="UP000027284"/>
    </source>
</evidence>
<gene>
    <name evidence="2" type="ORF">EG19_02425</name>
</gene>
<evidence type="ECO:0000256" key="1">
    <source>
        <dbReference type="ARBA" id="ARBA00044777"/>
    </source>
</evidence>
<dbReference type="Pfam" id="PF02616">
    <property type="entry name" value="SMC_ScpA"/>
    <property type="match status" value="1"/>
</dbReference>
<accession>A0A062XSP9</accession>
<comment type="caution">
    <text evidence="2">The sequence shown here is derived from an EMBL/GenBank/DDBJ whole genome shotgun (WGS) entry which is preliminary data.</text>
</comment>
<dbReference type="Proteomes" id="UP000027284">
    <property type="component" value="Unassembled WGS sequence"/>
</dbReference>
<dbReference type="InterPro" id="IPR003768">
    <property type="entry name" value="ScpA"/>
</dbReference>
<dbReference type="OrthoDB" id="9811016at2"/>
<reference evidence="2 3" key="1">
    <citation type="submission" date="2014-04" db="EMBL/GenBank/DDBJ databases">
        <title>The Genome Sequence of Thermoanaerobaculum aquaticum MP-01, The First Cultivated Group 23 Acidobacterium.</title>
        <authorList>
            <person name="Stamps B.W."/>
            <person name="Losey N.A."/>
            <person name="Lawson P.A."/>
            <person name="Stevenson B.S."/>
        </authorList>
    </citation>
    <scope>NUCLEOTIDE SEQUENCE [LARGE SCALE GENOMIC DNA]</scope>
    <source>
        <strain evidence="2 3">MP-01</strain>
    </source>
</reference>
<organism evidence="2 3">
    <name type="scientific">Thermoanaerobaculum aquaticum</name>
    <dbReference type="NCBI Taxonomy" id="1312852"/>
    <lineage>
        <taxon>Bacteria</taxon>
        <taxon>Pseudomonadati</taxon>
        <taxon>Acidobacteriota</taxon>
        <taxon>Thermoanaerobaculia</taxon>
        <taxon>Thermoanaerobaculales</taxon>
        <taxon>Thermoanaerobaculaceae</taxon>
        <taxon>Thermoanaerobaculum</taxon>
    </lineage>
</organism>
<dbReference type="AlphaFoldDB" id="A0A062XSP9"/>
<sequence>MGAAALTEPQGPAVVLPVFQGPLDLLLYLVRENRVSIWDIPVATICDQYQAWLRAMEELDLAVAGEYLVCAAWLLAIKSRMLLPRREKGEEDPRAELVERLLAYEKVKRQAAELSGLLSLRDGIWPVRVSYGEAVAEADVAVEDVDLAALGRAMRDVLERFRREHPPGLVLAPLRHTVEEKMKELLTFLTEHRSFPLLSHMLTRPDRLEAVTCFLAALELVWLKAARVHQRLPFAEIYLTPTGQRPALEGVAHA</sequence>
<dbReference type="Gene3D" id="6.10.250.2410">
    <property type="match status" value="1"/>
</dbReference>
<evidence type="ECO:0000313" key="2">
    <source>
        <dbReference type="EMBL" id="KDA53848.1"/>
    </source>
</evidence>
<proteinExistence type="predicted"/>
<protein>
    <recommendedName>
        <fullName evidence="1">Segregation and condensation protein A</fullName>
    </recommendedName>
</protein>
<dbReference type="PANTHER" id="PTHR33969">
    <property type="entry name" value="SEGREGATION AND CONDENSATION PROTEIN A"/>
    <property type="match status" value="1"/>
</dbReference>
<dbReference type="PANTHER" id="PTHR33969:SF2">
    <property type="entry name" value="SEGREGATION AND CONDENSATION PROTEIN A"/>
    <property type="match status" value="1"/>
</dbReference>
<dbReference type="RefSeq" id="WP_053335008.1">
    <property type="nucleotide sequence ID" value="NZ_JMFG01000016.1"/>
</dbReference>